<comment type="caution">
    <text evidence="2">The sequence shown here is derived from an EMBL/GenBank/DDBJ whole genome shotgun (WGS) entry which is preliminary data.</text>
</comment>
<protein>
    <submittedName>
        <fullName evidence="2">Uncharacterized protein</fullName>
    </submittedName>
</protein>
<evidence type="ECO:0000313" key="2">
    <source>
        <dbReference type="EMBL" id="KYD07263.1"/>
    </source>
</evidence>
<feature type="transmembrane region" description="Helical" evidence="1">
    <location>
        <begin position="47"/>
        <end position="65"/>
    </location>
</feature>
<dbReference type="STRING" id="81408.B4119_1175"/>
<dbReference type="Proteomes" id="UP000075455">
    <property type="component" value="Unassembled WGS sequence"/>
</dbReference>
<dbReference type="EMBL" id="LQYS01000120">
    <property type="protein sequence ID" value="KYD07263.1"/>
    <property type="molecule type" value="Genomic_DNA"/>
</dbReference>
<evidence type="ECO:0000256" key="1">
    <source>
        <dbReference type="SAM" id="Phobius"/>
    </source>
</evidence>
<feature type="transmembrane region" description="Helical" evidence="1">
    <location>
        <begin position="21"/>
        <end position="41"/>
    </location>
</feature>
<keyword evidence="1" id="KW-0812">Transmembrane</keyword>
<name>A0A150L4N4_9BACL</name>
<gene>
    <name evidence="2" type="ORF">B4119_1175</name>
</gene>
<evidence type="ECO:0000313" key="3">
    <source>
        <dbReference type="Proteomes" id="UP000075455"/>
    </source>
</evidence>
<proteinExistence type="predicted"/>
<reference evidence="2 3" key="1">
    <citation type="submission" date="2016-01" db="EMBL/GenBank/DDBJ databases">
        <title>Draft Genome Sequences of Seven Thermophilic Sporeformers Isolated from Foods.</title>
        <authorList>
            <person name="Berendsen E.M."/>
            <person name="Wells-Bennik M.H."/>
            <person name="Krawcyk A.O."/>
            <person name="De Jong A."/>
            <person name="Holsappel S."/>
            <person name="Eijlander R.T."/>
            <person name="Kuipers O.P."/>
        </authorList>
    </citation>
    <scope>NUCLEOTIDE SEQUENCE [LARGE SCALE GENOMIC DNA]</scope>
    <source>
        <strain evidence="2 3">B4119</strain>
    </source>
</reference>
<keyword evidence="1" id="KW-0472">Membrane</keyword>
<sequence length="82" mass="9927">MLNLFLTGRSFIYYTAKHNKILAFFVKTRLLLFVFVAFQHCTEDCEQMFFTFISTLFLYCLTIHFHKKKSCSKQDFSFRLFL</sequence>
<accession>A0A150L4N4</accession>
<dbReference type="PATRIC" id="fig|81408.3.peg.1654"/>
<organism evidence="2 3">
    <name type="scientific">Saccharococcus caldoxylosilyticus</name>
    <dbReference type="NCBI Taxonomy" id="81408"/>
    <lineage>
        <taxon>Bacteria</taxon>
        <taxon>Bacillati</taxon>
        <taxon>Bacillota</taxon>
        <taxon>Bacilli</taxon>
        <taxon>Bacillales</taxon>
        <taxon>Anoxybacillaceae</taxon>
        <taxon>Saccharococcus</taxon>
    </lineage>
</organism>
<dbReference type="AlphaFoldDB" id="A0A150L4N4"/>
<keyword evidence="1" id="KW-1133">Transmembrane helix</keyword>